<dbReference type="EMBL" id="CADCTW010000086">
    <property type="protein sequence ID" value="CAA9316209.1"/>
    <property type="molecule type" value="Genomic_DNA"/>
</dbReference>
<feature type="transmembrane region" description="Helical" evidence="2">
    <location>
        <begin position="99"/>
        <end position="117"/>
    </location>
</feature>
<keyword evidence="2" id="KW-0472">Membrane</keyword>
<accession>A0A6J4KWW8</accession>
<organism evidence="3">
    <name type="scientific">uncultured Gemmatimonadota bacterium</name>
    <dbReference type="NCBI Taxonomy" id="203437"/>
    <lineage>
        <taxon>Bacteria</taxon>
        <taxon>Pseudomonadati</taxon>
        <taxon>Gemmatimonadota</taxon>
        <taxon>environmental samples</taxon>
    </lineage>
</organism>
<evidence type="ECO:0000256" key="1">
    <source>
        <dbReference type="SAM" id="MobiDB-lite"/>
    </source>
</evidence>
<feature type="compositionally biased region" description="Pro residues" evidence="1">
    <location>
        <begin position="13"/>
        <end position="24"/>
    </location>
</feature>
<gene>
    <name evidence="3" type="ORF">AVDCRST_MAG68-1575</name>
</gene>
<feature type="transmembrane region" description="Helical" evidence="2">
    <location>
        <begin position="195"/>
        <end position="212"/>
    </location>
</feature>
<feature type="transmembrane region" description="Helical" evidence="2">
    <location>
        <begin position="280"/>
        <end position="304"/>
    </location>
</feature>
<protein>
    <recommendedName>
        <fullName evidence="4">DUF3667 domain-containing protein</fullName>
    </recommendedName>
</protein>
<reference evidence="3" key="1">
    <citation type="submission" date="2020-02" db="EMBL/GenBank/DDBJ databases">
        <authorList>
            <person name="Meier V. D."/>
        </authorList>
    </citation>
    <scope>NUCLEOTIDE SEQUENCE</scope>
    <source>
        <strain evidence="3">AVDCRST_MAG68</strain>
    </source>
</reference>
<dbReference type="InterPro" id="IPR022134">
    <property type="entry name" value="DUF3667"/>
</dbReference>
<keyword evidence="2" id="KW-0812">Transmembrane</keyword>
<proteinExistence type="predicted"/>
<evidence type="ECO:0008006" key="4">
    <source>
        <dbReference type="Google" id="ProtNLM"/>
    </source>
</evidence>
<feature type="transmembrane region" description="Helical" evidence="2">
    <location>
        <begin position="224"/>
        <end position="244"/>
    </location>
</feature>
<feature type="transmembrane region" description="Helical" evidence="2">
    <location>
        <begin position="250"/>
        <end position="268"/>
    </location>
</feature>
<evidence type="ECO:0000256" key="2">
    <source>
        <dbReference type="SAM" id="Phobius"/>
    </source>
</evidence>
<name>A0A6J4KWW8_9BACT</name>
<sequence length="305" mass="34314">MTLPSPAAEESRPAPPRTGPPARPCPNCGTWVDDRFCPRCGQRNAERLVSVRRIVRESLEDQFAVNGTLPRTLASLFLRPGLLTDEYAAGRIARYVSPLRLYLLASVVFFIFVSWITNPDRVWQNAEPALRQWQARHPGEQPKVINLGLDTLAAPAWTRPVSRRLLRQQDRVNALGPMEGLRVQIRGFQANAPRAAFLLVPAFAGLLQLLYLRRRRLYVEHFVFALHVQTFAFLVASAGLVMPALPSRNLVLMALLLGYLLLAMKRVYPQSWPMTLLKYAAVLTAYGFVLAATVLVLMVLALFMW</sequence>
<evidence type="ECO:0000313" key="3">
    <source>
        <dbReference type="EMBL" id="CAA9316209.1"/>
    </source>
</evidence>
<feature type="region of interest" description="Disordered" evidence="1">
    <location>
        <begin position="1"/>
        <end position="24"/>
    </location>
</feature>
<dbReference type="AlphaFoldDB" id="A0A6J4KWW8"/>
<dbReference type="Pfam" id="PF12412">
    <property type="entry name" value="DUF3667"/>
    <property type="match status" value="1"/>
</dbReference>
<keyword evidence="2" id="KW-1133">Transmembrane helix</keyword>